<evidence type="ECO:0000256" key="10">
    <source>
        <dbReference type="ARBA" id="ARBA00023004"/>
    </source>
</evidence>
<feature type="binding site" description="axial binding residue" evidence="13">
    <location>
        <position position="480"/>
    </location>
    <ligand>
        <name>heme</name>
        <dbReference type="ChEBI" id="CHEBI:30413"/>
    </ligand>
    <ligandPart>
        <name>Fe</name>
        <dbReference type="ChEBI" id="CHEBI:18248"/>
    </ligandPart>
</feature>
<evidence type="ECO:0000256" key="2">
    <source>
        <dbReference type="ARBA" id="ARBA00004370"/>
    </source>
</evidence>
<dbReference type="AlphaFoldDB" id="A0A4Y7T9E7"/>
<dbReference type="OrthoDB" id="1470350at2759"/>
<name>A0A4Y7T9E7_COPMI</name>
<keyword evidence="15" id="KW-1185">Reference proteome</keyword>
<evidence type="ECO:0000256" key="1">
    <source>
        <dbReference type="ARBA" id="ARBA00001971"/>
    </source>
</evidence>
<dbReference type="Gene3D" id="1.10.630.10">
    <property type="entry name" value="Cytochrome P450"/>
    <property type="match status" value="1"/>
</dbReference>
<evidence type="ECO:0000313" key="14">
    <source>
        <dbReference type="EMBL" id="TEB30222.1"/>
    </source>
</evidence>
<evidence type="ECO:0000256" key="12">
    <source>
        <dbReference type="ARBA" id="ARBA00023136"/>
    </source>
</evidence>
<dbReference type="GO" id="GO:0004497">
    <property type="term" value="F:monooxygenase activity"/>
    <property type="evidence" value="ECO:0007669"/>
    <property type="project" value="UniProtKB-KW"/>
</dbReference>
<accession>A0A4Y7T9E7</accession>
<organism evidence="14 15">
    <name type="scientific">Coprinellus micaceus</name>
    <name type="common">Glistening ink-cap mushroom</name>
    <name type="synonym">Coprinus micaceus</name>
    <dbReference type="NCBI Taxonomy" id="71717"/>
    <lineage>
        <taxon>Eukaryota</taxon>
        <taxon>Fungi</taxon>
        <taxon>Dikarya</taxon>
        <taxon>Basidiomycota</taxon>
        <taxon>Agaricomycotina</taxon>
        <taxon>Agaricomycetes</taxon>
        <taxon>Agaricomycetidae</taxon>
        <taxon>Agaricales</taxon>
        <taxon>Agaricineae</taxon>
        <taxon>Psathyrellaceae</taxon>
        <taxon>Coprinellus</taxon>
    </lineage>
</organism>
<comment type="pathway">
    <text evidence="3">Secondary metabolite biosynthesis; terpenoid biosynthesis.</text>
</comment>
<dbReference type="GO" id="GO:0020037">
    <property type="term" value="F:heme binding"/>
    <property type="evidence" value="ECO:0007669"/>
    <property type="project" value="InterPro"/>
</dbReference>
<keyword evidence="11" id="KW-0503">Monooxygenase</keyword>
<evidence type="ECO:0000256" key="11">
    <source>
        <dbReference type="ARBA" id="ARBA00023033"/>
    </source>
</evidence>
<keyword evidence="8" id="KW-1133">Transmembrane helix</keyword>
<evidence type="ECO:0000256" key="4">
    <source>
        <dbReference type="ARBA" id="ARBA00010617"/>
    </source>
</evidence>
<comment type="caution">
    <text evidence="14">The sequence shown here is derived from an EMBL/GenBank/DDBJ whole genome shotgun (WGS) entry which is preliminary data.</text>
</comment>
<dbReference type="GO" id="GO:0005506">
    <property type="term" value="F:iron ion binding"/>
    <property type="evidence" value="ECO:0007669"/>
    <property type="project" value="InterPro"/>
</dbReference>
<evidence type="ECO:0000256" key="3">
    <source>
        <dbReference type="ARBA" id="ARBA00004721"/>
    </source>
</evidence>
<dbReference type="PANTHER" id="PTHR24305:SF166">
    <property type="entry name" value="CYTOCHROME P450 12A4, MITOCHONDRIAL-RELATED"/>
    <property type="match status" value="1"/>
</dbReference>
<protein>
    <submittedName>
        <fullName evidence="14">Cytochrome P450</fullName>
    </submittedName>
</protein>
<dbReference type="InterPro" id="IPR002403">
    <property type="entry name" value="Cyt_P450_E_grp-IV"/>
</dbReference>
<keyword evidence="5 13" id="KW-0349">Heme</keyword>
<keyword evidence="12" id="KW-0472">Membrane</keyword>
<dbReference type="EMBL" id="QPFP01000024">
    <property type="protein sequence ID" value="TEB30222.1"/>
    <property type="molecule type" value="Genomic_DNA"/>
</dbReference>
<dbReference type="InterPro" id="IPR001128">
    <property type="entry name" value="Cyt_P450"/>
</dbReference>
<proteinExistence type="inferred from homology"/>
<gene>
    <name evidence="14" type="ORF">FA13DRAFT_1734046</name>
</gene>
<dbReference type="InterPro" id="IPR036396">
    <property type="entry name" value="Cyt_P450_sf"/>
</dbReference>
<dbReference type="GO" id="GO:0016705">
    <property type="term" value="F:oxidoreductase activity, acting on paired donors, with incorporation or reduction of molecular oxygen"/>
    <property type="evidence" value="ECO:0007669"/>
    <property type="project" value="InterPro"/>
</dbReference>
<dbReference type="SUPFAM" id="SSF48264">
    <property type="entry name" value="Cytochrome P450"/>
    <property type="match status" value="1"/>
</dbReference>
<reference evidence="14 15" key="1">
    <citation type="journal article" date="2019" name="Nat. Ecol. Evol.">
        <title>Megaphylogeny resolves global patterns of mushroom evolution.</title>
        <authorList>
            <person name="Varga T."/>
            <person name="Krizsan K."/>
            <person name="Foldi C."/>
            <person name="Dima B."/>
            <person name="Sanchez-Garcia M."/>
            <person name="Sanchez-Ramirez S."/>
            <person name="Szollosi G.J."/>
            <person name="Szarkandi J.G."/>
            <person name="Papp V."/>
            <person name="Albert L."/>
            <person name="Andreopoulos W."/>
            <person name="Angelini C."/>
            <person name="Antonin V."/>
            <person name="Barry K.W."/>
            <person name="Bougher N.L."/>
            <person name="Buchanan P."/>
            <person name="Buyck B."/>
            <person name="Bense V."/>
            <person name="Catcheside P."/>
            <person name="Chovatia M."/>
            <person name="Cooper J."/>
            <person name="Damon W."/>
            <person name="Desjardin D."/>
            <person name="Finy P."/>
            <person name="Geml J."/>
            <person name="Haridas S."/>
            <person name="Hughes K."/>
            <person name="Justo A."/>
            <person name="Karasinski D."/>
            <person name="Kautmanova I."/>
            <person name="Kiss B."/>
            <person name="Kocsube S."/>
            <person name="Kotiranta H."/>
            <person name="LaButti K.M."/>
            <person name="Lechner B.E."/>
            <person name="Liimatainen K."/>
            <person name="Lipzen A."/>
            <person name="Lukacs Z."/>
            <person name="Mihaltcheva S."/>
            <person name="Morgado L.N."/>
            <person name="Niskanen T."/>
            <person name="Noordeloos M.E."/>
            <person name="Ohm R.A."/>
            <person name="Ortiz-Santana B."/>
            <person name="Ovrebo C."/>
            <person name="Racz N."/>
            <person name="Riley R."/>
            <person name="Savchenko A."/>
            <person name="Shiryaev A."/>
            <person name="Soop K."/>
            <person name="Spirin V."/>
            <person name="Szebenyi C."/>
            <person name="Tomsovsky M."/>
            <person name="Tulloss R.E."/>
            <person name="Uehling J."/>
            <person name="Grigoriev I.V."/>
            <person name="Vagvolgyi C."/>
            <person name="Papp T."/>
            <person name="Martin F.M."/>
            <person name="Miettinen O."/>
            <person name="Hibbett D.S."/>
            <person name="Nagy L.G."/>
        </authorList>
    </citation>
    <scope>NUCLEOTIDE SEQUENCE [LARGE SCALE GENOMIC DNA]</scope>
    <source>
        <strain evidence="14 15">FP101781</strain>
    </source>
</reference>
<feature type="non-terminal residue" evidence="14">
    <location>
        <position position="1"/>
    </location>
</feature>
<keyword evidence="6" id="KW-0812">Transmembrane</keyword>
<dbReference type="PRINTS" id="PR00385">
    <property type="entry name" value="P450"/>
</dbReference>
<keyword evidence="10 13" id="KW-0408">Iron</keyword>
<dbReference type="CDD" id="cd11069">
    <property type="entry name" value="CYP_FUM15-like"/>
    <property type="match status" value="1"/>
</dbReference>
<evidence type="ECO:0000313" key="15">
    <source>
        <dbReference type="Proteomes" id="UP000298030"/>
    </source>
</evidence>
<comment type="cofactor">
    <cofactor evidence="1 13">
        <name>heme</name>
        <dbReference type="ChEBI" id="CHEBI:30413"/>
    </cofactor>
</comment>
<dbReference type="PANTHER" id="PTHR24305">
    <property type="entry name" value="CYTOCHROME P450"/>
    <property type="match status" value="1"/>
</dbReference>
<dbReference type="InterPro" id="IPR050121">
    <property type="entry name" value="Cytochrome_P450_monoxygenase"/>
</dbReference>
<dbReference type="Pfam" id="PF00067">
    <property type="entry name" value="p450"/>
    <property type="match status" value="1"/>
</dbReference>
<evidence type="ECO:0000256" key="9">
    <source>
        <dbReference type="ARBA" id="ARBA00023002"/>
    </source>
</evidence>
<dbReference type="Proteomes" id="UP000298030">
    <property type="component" value="Unassembled WGS sequence"/>
</dbReference>
<dbReference type="STRING" id="71717.A0A4Y7T9E7"/>
<keyword evidence="7 13" id="KW-0479">Metal-binding</keyword>
<comment type="similarity">
    <text evidence="4">Belongs to the cytochrome P450 family.</text>
</comment>
<evidence type="ECO:0000256" key="6">
    <source>
        <dbReference type="ARBA" id="ARBA00022692"/>
    </source>
</evidence>
<keyword evidence="9" id="KW-0560">Oxidoreductase</keyword>
<evidence type="ECO:0000256" key="8">
    <source>
        <dbReference type="ARBA" id="ARBA00022989"/>
    </source>
</evidence>
<evidence type="ECO:0000256" key="5">
    <source>
        <dbReference type="ARBA" id="ARBA00022617"/>
    </source>
</evidence>
<dbReference type="PRINTS" id="PR00465">
    <property type="entry name" value="EP450IV"/>
</dbReference>
<evidence type="ECO:0000256" key="7">
    <source>
        <dbReference type="ARBA" id="ARBA00022723"/>
    </source>
</evidence>
<sequence>RSSAKCPLETPLSNTALAAGLTLALTPLAWRLLYRKKPSANCITNVPCPRGGTFFAGHLTLLFSNDSWDYHRGLYEKYGQTTRVKGMFAEDILFTSDPKALHHIYVKDQYTYEEPFFFTSGNQVVFGPGLLSVTGEQHHKQRRVLNPVFSVAHLRHMVPTFFEIGNQLRDTFLKKVSHGAQEIDIMTWTTRAALEIVGQSGFGRSFSPLTEGAPEHPYASAVKEFGALMTVTALPRIFIVPLVQKYNVGGHWLQRKVLDAVPWKAAHQLRDIADVMHETSANMFEAKRKAMAEEGDSTGEEQKKDIIGTLMRENLKSSEQERTMSTFMVAAMDTTSSALSRILHLLSIHQDVQEKLRMELREAYENFGDQPDHDILVGLPYLDAICRETLRLAQADIVLPLSQPMTGIDGSEMSEVFLPKGTNAFTSILGCNTNPKVWGDTSYEWIPDRWLEPLPQTVTDARVPGVYSHLMTFIGGGRACIGFKFSQLEMKVILYSLIRQFRFTPPKQEIYWLNDFPSAQYATYGFHYRGCLSSMHTSSIAHAVP</sequence>
<evidence type="ECO:0000256" key="13">
    <source>
        <dbReference type="PIRSR" id="PIRSR602403-1"/>
    </source>
</evidence>
<comment type="subcellular location">
    <subcellularLocation>
        <location evidence="2">Membrane</location>
    </subcellularLocation>
</comment>
<dbReference type="GO" id="GO:0016020">
    <property type="term" value="C:membrane"/>
    <property type="evidence" value="ECO:0007669"/>
    <property type="project" value="UniProtKB-SubCell"/>
</dbReference>